<keyword evidence="2" id="KW-1185">Reference proteome</keyword>
<dbReference type="Proteomes" id="UP000001312">
    <property type="component" value="Unassembled WGS sequence"/>
</dbReference>
<dbReference type="KEGG" id="ssl:SS1G_00698"/>
<dbReference type="EMBL" id="CH476621">
    <property type="protein sequence ID" value="EDN91295.1"/>
    <property type="molecule type" value="Genomic_DNA"/>
</dbReference>
<dbReference type="RefSeq" id="XP_001598609.1">
    <property type="nucleotide sequence ID" value="XM_001598559.1"/>
</dbReference>
<gene>
    <name evidence="1" type="ORF">SS1G_00698</name>
</gene>
<evidence type="ECO:0000313" key="1">
    <source>
        <dbReference type="EMBL" id="EDN91295.1"/>
    </source>
</evidence>
<proteinExistence type="predicted"/>
<organism evidence="1 2">
    <name type="scientific">Sclerotinia sclerotiorum (strain ATCC 18683 / 1980 / Ss-1)</name>
    <name type="common">White mold</name>
    <name type="synonym">Whetzelinia sclerotiorum</name>
    <dbReference type="NCBI Taxonomy" id="665079"/>
    <lineage>
        <taxon>Eukaryota</taxon>
        <taxon>Fungi</taxon>
        <taxon>Dikarya</taxon>
        <taxon>Ascomycota</taxon>
        <taxon>Pezizomycotina</taxon>
        <taxon>Leotiomycetes</taxon>
        <taxon>Helotiales</taxon>
        <taxon>Sclerotiniaceae</taxon>
        <taxon>Sclerotinia</taxon>
    </lineage>
</organism>
<protein>
    <submittedName>
        <fullName evidence="1">Uncharacterized protein</fullName>
    </submittedName>
</protein>
<reference evidence="2" key="1">
    <citation type="journal article" date="2011" name="PLoS Genet.">
        <title>Genomic analysis of the necrotrophic fungal pathogens Sclerotinia sclerotiorum and Botrytis cinerea.</title>
        <authorList>
            <person name="Amselem J."/>
            <person name="Cuomo C.A."/>
            <person name="van Kan J.A."/>
            <person name="Viaud M."/>
            <person name="Benito E.P."/>
            <person name="Couloux A."/>
            <person name="Coutinho P.M."/>
            <person name="de Vries R.P."/>
            <person name="Dyer P.S."/>
            <person name="Fillinger S."/>
            <person name="Fournier E."/>
            <person name="Gout L."/>
            <person name="Hahn M."/>
            <person name="Kohn L."/>
            <person name="Lapalu N."/>
            <person name="Plummer K.M."/>
            <person name="Pradier J.M."/>
            <person name="Quevillon E."/>
            <person name="Sharon A."/>
            <person name="Simon A."/>
            <person name="ten Have A."/>
            <person name="Tudzynski B."/>
            <person name="Tudzynski P."/>
            <person name="Wincker P."/>
            <person name="Andrew M."/>
            <person name="Anthouard V."/>
            <person name="Beever R.E."/>
            <person name="Beffa R."/>
            <person name="Benoit I."/>
            <person name="Bouzid O."/>
            <person name="Brault B."/>
            <person name="Chen Z."/>
            <person name="Choquer M."/>
            <person name="Collemare J."/>
            <person name="Cotton P."/>
            <person name="Danchin E.G."/>
            <person name="Da Silva C."/>
            <person name="Gautier A."/>
            <person name="Giraud C."/>
            <person name="Giraud T."/>
            <person name="Gonzalez C."/>
            <person name="Grossetete S."/>
            <person name="Guldener U."/>
            <person name="Henrissat B."/>
            <person name="Howlett B.J."/>
            <person name="Kodira C."/>
            <person name="Kretschmer M."/>
            <person name="Lappartient A."/>
            <person name="Leroch M."/>
            <person name="Levis C."/>
            <person name="Mauceli E."/>
            <person name="Neuveglise C."/>
            <person name="Oeser B."/>
            <person name="Pearson M."/>
            <person name="Poulain J."/>
            <person name="Poussereau N."/>
            <person name="Quesneville H."/>
            <person name="Rascle C."/>
            <person name="Schumacher J."/>
            <person name="Segurens B."/>
            <person name="Sexton A."/>
            <person name="Silva E."/>
            <person name="Sirven C."/>
            <person name="Soanes D.M."/>
            <person name="Talbot N.J."/>
            <person name="Templeton M."/>
            <person name="Yandava C."/>
            <person name="Yarden O."/>
            <person name="Zeng Q."/>
            <person name="Rollins J.A."/>
            <person name="Lebrun M.H."/>
            <person name="Dickman M."/>
        </authorList>
    </citation>
    <scope>NUCLEOTIDE SEQUENCE [LARGE SCALE GENOMIC DNA]</scope>
    <source>
        <strain evidence="2">ATCC 18683 / 1980 / Ss-1</strain>
    </source>
</reference>
<dbReference type="InParanoid" id="A7E5X3"/>
<dbReference type="HOGENOM" id="CLU_3260804_0_0_1"/>
<dbReference type="AlphaFoldDB" id="A7E5X3"/>
<sequence>MSQYYDFSTKVTTVTTKSGEGEPPQPSSAMIFFPPPALALEL</sequence>
<name>A7E5X3_SCLS1</name>
<evidence type="ECO:0000313" key="2">
    <source>
        <dbReference type="Proteomes" id="UP000001312"/>
    </source>
</evidence>
<dbReference type="GeneID" id="5494918"/>
<accession>A7E5X3</accession>